<keyword evidence="2" id="KW-1185">Reference proteome</keyword>
<sequence length="48" mass="5484">MVQGVPDRNNQKKIAKITVDLVWHDAVMAPIVECTDRYKGNIDIIYIV</sequence>
<protein>
    <submittedName>
        <fullName evidence="1">Uncharacterized protein</fullName>
    </submittedName>
</protein>
<reference evidence="1 2" key="1">
    <citation type="journal article" date="2019" name="Front. Microbiol.">
        <title>Ammonia Oxidation by the Arctic Terrestrial Thaumarchaeote Candidatus Nitrosocosmicus arcticus Is Stimulated by Increasing Temperatures.</title>
        <authorList>
            <person name="Alves R.J.E."/>
            <person name="Kerou M."/>
            <person name="Zappe A."/>
            <person name="Bittner R."/>
            <person name="Abby S.S."/>
            <person name="Schmidt H.A."/>
            <person name="Pfeifer K."/>
            <person name="Schleper C."/>
        </authorList>
    </citation>
    <scope>NUCLEOTIDE SEQUENCE [LARGE SCALE GENOMIC DNA]</scope>
    <source>
        <strain evidence="1 2">Kfb</strain>
    </source>
</reference>
<dbReference type="AlphaFoldDB" id="A0A557SW21"/>
<organism evidence="1 2">
    <name type="scientific">Candidatus Nitrosocosmicus arcticus</name>
    <dbReference type="NCBI Taxonomy" id="2035267"/>
    <lineage>
        <taxon>Archaea</taxon>
        <taxon>Nitrososphaerota</taxon>
        <taxon>Nitrososphaeria</taxon>
        <taxon>Nitrososphaerales</taxon>
        <taxon>Nitrososphaeraceae</taxon>
        <taxon>Candidatus Nitrosocosmicus</taxon>
    </lineage>
</organism>
<accession>A0A557SW21</accession>
<dbReference type="EMBL" id="VOAH01000006">
    <property type="protein sequence ID" value="TVP40804.1"/>
    <property type="molecule type" value="Genomic_DNA"/>
</dbReference>
<proteinExistence type="predicted"/>
<evidence type="ECO:0000313" key="2">
    <source>
        <dbReference type="Proteomes" id="UP000315289"/>
    </source>
</evidence>
<dbReference type="Proteomes" id="UP000315289">
    <property type="component" value="Unassembled WGS sequence"/>
</dbReference>
<evidence type="ECO:0000313" key="1">
    <source>
        <dbReference type="EMBL" id="TVP40804.1"/>
    </source>
</evidence>
<name>A0A557SW21_9ARCH</name>
<comment type="caution">
    <text evidence="1">The sequence shown here is derived from an EMBL/GenBank/DDBJ whole genome shotgun (WGS) entry which is preliminary data.</text>
</comment>
<gene>
    <name evidence="1" type="ORF">NARC_60191</name>
</gene>